<dbReference type="SUPFAM" id="SSF51197">
    <property type="entry name" value="Clavaminate synthase-like"/>
    <property type="match status" value="1"/>
</dbReference>
<keyword evidence="2" id="KW-1185">Reference proteome</keyword>
<dbReference type="Proteomes" id="UP001380365">
    <property type="component" value="Unassembled WGS sequence"/>
</dbReference>
<keyword evidence="1" id="KW-0223">Dioxygenase</keyword>
<dbReference type="Gene3D" id="2.60.120.620">
    <property type="entry name" value="q2cbj1_9rhob like domain"/>
    <property type="match status" value="1"/>
</dbReference>
<dbReference type="InterPro" id="IPR008775">
    <property type="entry name" value="Phytyl_CoA_dOase-like"/>
</dbReference>
<protein>
    <submittedName>
        <fullName evidence="1">Phytanoyl-CoA dioxygenase family protein</fullName>
    </submittedName>
</protein>
<evidence type="ECO:0000313" key="2">
    <source>
        <dbReference type="Proteomes" id="UP001380365"/>
    </source>
</evidence>
<dbReference type="Pfam" id="PF05721">
    <property type="entry name" value="PhyH"/>
    <property type="match status" value="1"/>
</dbReference>
<evidence type="ECO:0000313" key="1">
    <source>
        <dbReference type="EMBL" id="MEJ5093456.1"/>
    </source>
</evidence>
<reference evidence="1 2" key="1">
    <citation type="submission" date="2023-12" db="EMBL/GenBank/DDBJ databases">
        <title>Gut-associated functions are favored during microbiome assembly across C. elegans life.</title>
        <authorList>
            <person name="Zimmermann J."/>
        </authorList>
    </citation>
    <scope>NUCLEOTIDE SEQUENCE [LARGE SCALE GENOMIC DNA]</scope>
    <source>
        <strain evidence="1 2">JUb134</strain>
    </source>
</reference>
<dbReference type="GO" id="GO:0051213">
    <property type="term" value="F:dioxygenase activity"/>
    <property type="evidence" value="ECO:0007669"/>
    <property type="project" value="UniProtKB-KW"/>
</dbReference>
<comment type="caution">
    <text evidence="1">The sequence shown here is derived from an EMBL/GenBank/DDBJ whole genome shotgun (WGS) entry which is preliminary data.</text>
</comment>
<gene>
    <name evidence="1" type="ORF">WH159_02690</name>
</gene>
<proteinExistence type="predicted"/>
<keyword evidence="1" id="KW-0560">Oxidoreductase</keyword>
<name>A0ABU8Q135_9SPHN</name>
<dbReference type="EMBL" id="JBBGZA010000001">
    <property type="protein sequence ID" value="MEJ5093456.1"/>
    <property type="molecule type" value="Genomic_DNA"/>
</dbReference>
<dbReference type="RefSeq" id="WP_132882993.1">
    <property type="nucleotide sequence ID" value="NZ_JBBGZA010000001.1"/>
</dbReference>
<accession>A0ABU8Q135</accession>
<organism evidence="1 2">
    <name type="scientific">Sphingomonas molluscorum</name>
    <dbReference type="NCBI Taxonomy" id="418184"/>
    <lineage>
        <taxon>Bacteria</taxon>
        <taxon>Pseudomonadati</taxon>
        <taxon>Pseudomonadota</taxon>
        <taxon>Alphaproteobacteria</taxon>
        <taxon>Sphingomonadales</taxon>
        <taxon>Sphingomonadaceae</taxon>
        <taxon>Sphingomonas</taxon>
    </lineage>
</organism>
<sequence length="224" mass="23382">MAGDPALSFAADGAELHAGAAASLLPALEAALAGLPDEQAGIRLHGIPSLAALLSPNLPIGALAAQTLGAGTRPVRALLFDKTAATNWALGWHQDRTIVIQKRIDVPGFGPWTAKSGLQHVTPPFALLESMITLRIHLDPVPADNAPLLVAPGSHRWGRIAEDRIEAVVTQCGTAPCLAERGDVWRYAAPILHASAAGNGSRRRVLQVDYAAAPLPGGLRWLGL</sequence>